<proteinExistence type="predicted"/>
<dbReference type="Gene3D" id="3.40.720.10">
    <property type="entry name" value="Alkaline Phosphatase, subunit A"/>
    <property type="match status" value="1"/>
</dbReference>
<dbReference type="InterPro" id="IPR007312">
    <property type="entry name" value="Phosphoesterase"/>
</dbReference>
<evidence type="ECO:0000313" key="3">
    <source>
        <dbReference type="EMBL" id="QYD71625.1"/>
    </source>
</evidence>
<name>A0ABX8URL7_9BURK</name>
<sequence length="666" mass="70298">MSSRIETQPRQRRRAIAASASTLFVMAVAPALLAACGGDDSGSNPSNTLALTQKVQGKMVAQYPNVTVCSDNNNNGACDSNESTTTTDAHGNFTLATSSLNLPIAAIIPANTPFIDPATNTSKTTAKAMVLRAPAAANTSLSPLSTEVVREMAESNIDEPTAVANIAARIGVAPADVLADPSTIADATKKQALAVESNIVTNRFQLASTMVARGDVSPTTGKPIAIAEAEQTAFNLENVPRFDNLFVIILENHTNSAIDGSPSAPKITALLNEGNRATNYYSTGQPSQPNYMALGSADDFGVTDDSAWWCMPTGDTRDAPTDGIPTGQNACNNATVHNIKNARNMFTTLKNAGMTWRVYNESMTPGQDARVNSSSSSTIIAADNNDPTILLPRPGSLYALKHNNAVTFDDARNDGEFQQEVRTMGGGQWDAAAAATAPSGWNFDQLGTDLQTGDVGNLNYLIPDQCDDMHSVTPKDVTGTKTATDCSGGSANIVRGDNYTAALVQKIQASPLWANRNKRVGIVITFDEGNGNFPGTASCCGWNATGTAVNAQVGEPATITQPVVNYGKGNQGNGPVIFGVLTNQSNAPTGLKDTDQYSHFSFVRTMQDMFGLADPGVPTSYMNRSKYTQSFIAANLVSMPEFQGSIDPHYDSVRPMSTVFSLKKGS</sequence>
<dbReference type="Pfam" id="PF04185">
    <property type="entry name" value="Phosphoesterase"/>
    <property type="match status" value="1"/>
</dbReference>
<reference evidence="3 4" key="1">
    <citation type="submission" date="2021-07" db="EMBL/GenBank/DDBJ databases">
        <title>Paraburkholderia edwinii protects Aspergillus sp. from phenazines by acting as a toxin sponge.</title>
        <authorList>
            <person name="Dahlstrom K.M."/>
            <person name="Newman D.K."/>
        </authorList>
    </citation>
    <scope>NUCLEOTIDE SEQUENCE [LARGE SCALE GENOMIC DNA]</scope>
    <source>
        <strain evidence="3 4">Pe01</strain>
    </source>
</reference>
<evidence type="ECO:0000256" key="1">
    <source>
        <dbReference type="ARBA" id="ARBA00022801"/>
    </source>
</evidence>
<protein>
    <submittedName>
        <fullName evidence="3">Alkaline phosphatase family protein</fullName>
    </submittedName>
</protein>
<keyword evidence="1" id="KW-0378">Hydrolase</keyword>
<dbReference type="InterPro" id="IPR017850">
    <property type="entry name" value="Alkaline_phosphatase_core_sf"/>
</dbReference>
<dbReference type="Proteomes" id="UP000826462">
    <property type="component" value="Chromosome 2"/>
</dbReference>
<keyword evidence="2" id="KW-0732">Signal</keyword>
<feature type="chain" id="PRO_5045344763" evidence="2">
    <location>
        <begin position="35"/>
        <end position="666"/>
    </location>
</feature>
<evidence type="ECO:0000256" key="2">
    <source>
        <dbReference type="SAM" id="SignalP"/>
    </source>
</evidence>
<dbReference type="PANTHER" id="PTHR31956">
    <property type="entry name" value="NON-SPECIFIC PHOSPHOLIPASE C4-RELATED"/>
    <property type="match status" value="1"/>
</dbReference>
<dbReference type="PANTHER" id="PTHR31956:SF8">
    <property type="entry name" value="ACID PHOSPHATASE PHOA (AFU_ORTHOLOGUE AFUA_1G03570)"/>
    <property type="match status" value="1"/>
</dbReference>
<evidence type="ECO:0000313" key="4">
    <source>
        <dbReference type="Proteomes" id="UP000826462"/>
    </source>
</evidence>
<dbReference type="EMBL" id="CP080096">
    <property type="protein sequence ID" value="QYD71625.1"/>
    <property type="molecule type" value="Genomic_DNA"/>
</dbReference>
<organism evidence="3 4">
    <name type="scientific">Paraburkholderia edwinii</name>
    <dbReference type="NCBI Taxonomy" id="2861782"/>
    <lineage>
        <taxon>Bacteria</taxon>
        <taxon>Pseudomonadati</taxon>
        <taxon>Pseudomonadota</taxon>
        <taxon>Betaproteobacteria</taxon>
        <taxon>Burkholderiales</taxon>
        <taxon>Burkholderiaceae</taxon>
        <taxon>Paraburkholderia</taxon>
    </lineage>
</organism>
<dbReference type="RefSeq" id="WP_219801053.1">
    <property type="nucleotide sequence ID" value="NZ_CP080096.1"/>
</dbReference>
<accession>A0ABX8URL7</accession>
<feature type="signal peptide" evidence="2">
    <location>
        <begin position="1"/>
        <end position="34"/>
    </location>
</feature>
<keyword evidence="4" id="KW-1185">Reference proteome</keyword>
<gene>
    <name evidence="3" type="ORF">KZJ38_32000</name>
</gene>